<dbReference type="AlphaFoldDB" id="A0A821W744"/>
<accession>A0A821W744</accession>
<reference evidence="1" key="1">
    <citation type="submission" date="2021-02" db="EMBL/GenBank/DDBJ databases">
        <authorList>
            <person name="Nowell W R."/>
        </authorList>
    </citation>
    <scope>NUCLEOTIDE SEQUENCE</scope>
</reference>
<proteinExistence type="predicted"/>
<dbReference type="EMBL" id="CAJOBP010083009">
    <property type="protein sequence ID" value="CAF4921100.1"/>
    <property type="molecule type" value="Genomic_DNA"/>
</dbReference>
<organism evidence="1 3">
    <name type="scientific">Rotaria socialis</name>
    <dbReference type="NCBI Taxonomy" id="392032"/>
    <lineage>
        <taxon>Eukaryota</taxon>
        <taxon>Metazoa</taxon>
        <taxon>Spiralia</taxon>
        <taxon>Gnathifera</taxon>
        <taxon>Rotifera</taxon>
        <taxon>Eurotatoria</taxon>
        <taxon>Bdelloidea</taxon>
        <taxon>Philodinida</taxon>
        <taxon>Philodinidae</taxon>
        <taxon>Rotaria</taxon>
    </lineage>
</organism>
<dbReference type="Proteomes" id="UP000663848">
    <property type="component" value="Unassembled WGS sequence"/>
</dbReference>
<comment type="caution">
    <text evidence="1">The sequence shown here is derived from an EMBL/GenBank/DDBJ whole genome shotgun (WGS) entry which is preliminary data.</text>
</comment>
<dbReference type="Proteomes" id="UP000663873">
    <property type="component" value="Unassembled WGS sequence"/>
</dbReference>
<sequence length="34" mass="3760">SDMNEENKLVLTPEMIRAEFLEAHIDGAGSGKQE</sequence>
<evidence type="ECO:0000313" key="3">
    <source>
        <dbReference type="Proteomes" id="UP000663873"/>
    </source>
</evidence>
<evidence type="ECO:0000313" key="2">
    <source>
        <dbReference type="EMBL" id="CAF5144436.1"/>
    </source>
</evidence>
<keyword evidence="3" id="KW-1185">Reference proteome</keyword>
<gene>
    <name evidence="2" type="ORF">QYT958_LOCUS48029</name>
    <name evidence="1" type="ORF">UJA718_LOCUS46428</name>
</gene>
<dbReference type="EMBL" id="CAJOBR010093541">
    <property type="protein sequence ID" value="CAF5144436.1"/>
    <property type="molecule type" value="Genomic_DNA"/>
</dbReference>
<evidence type="ECO:0000313" key="1">
    <source>
        <dbReference type="EMBL" id="CAF4921100.1"/>
    </source>
</evidence>
<name>A0A821W744_9BILA</name>
<feature type="non-terminal residue" evidence="1">
    <location>
        <position position="1"/>
    </location>
</feature>
<protein>
    <submittedName>
        <fullName evidence="1">Uncharacterized protein</fullName>
    </submittedName>
</protein>